<feature type="non-terminal residue" evidence="1">
    <location>
        <position position="1"/>
    </location>
</feature>
<proteinExistence type="predicted"/>
<gene>
    <name evidence="1" type="ORF">TeGR_g8696</name>
</gene>
<evidence type="ECO:0000313" key="1">
    <source>
        <dbReference type="EMBL" id="GMI30884.1"/>
    </source>
</evidence>
<comment type="caution">
    <text evidence="1">The sequence shown here is derived from an EMBL/GenBank/DDBJ whole genome shotgun (WGS) entry which is preliminary data.</text>
</comment>
<dbReference type="EMBL" id="BRYB01001676">
    <property type="protein sequence ID" value="GMI30884.1"/>
    <property type="molecule type" value="Genomic_DNA"/>
</dbReference>
<evidence type="ECO:0000313" key="2">
    <source>
        <dbReference type="Proteomes" id="UP001165060"/>
    </source>
</evidence>
<dbReference type="Proteomes" id="UP001165060">
    <property type="component" value="Unassembled WGS sequence"/>
</dbReference>
<feature type="non-terminal residue" evidence="1">
    <location>
        <position position="632"/>
    </location>
</feature>
<accession>A0ABQ6MRN6</accession>
<sequence length="632" mass="64096">EGDDEFYAFGDPEKSVPSYQDYYLFDILNSEWLLTGENDTAIIAEVGPFVLQDWSQYIDMEVLDCPDETGKCLEYNWIGAHIFLDEDVTVTASGLTGSSATYDFESRAPANVNRFMSIDQFSVGYLGALGLGGNEFALFLTANGCSIAQIMNIGAVGVDPNMFTCTGEEEDPDSCACCVLDDVARAMDYGGAKQGGADICKGLDAEVFAGAMDACNTGGISMVKDQVKAGVDYEILKGGVQMGVATATATAIGAGWADMTEDDQNAAVASALADAITAAGDEDTFYAGAIAAGVGDADAQAAAVAAYVAGEAATAGITAAEWYEVAIAGAVATQAGDASDEAAAAWYLAAATGGVEAAAAAAGVSAYEYCLPGLVDGGTMLALEGMIAADPLGGDWGPTFIAGIDANVQAGIDAMIRDGVDAMIRDGVDTAVRAGVDAAVRAGVDAMIRDGIDAMIRDGVDTAVRAGVDAAVRAGGQADAAGITVEDWYTASIAAGAQGQADAASITVEEWYTASIAVGAQGQADAAGITVEEWYTASIAVGAQGQADAASTTVEEWYTASIAVGAQGEADTAGITVEEWYTASIAGYAAGEAATAGITVEEWYTASIATGAQGQADAASITVEEWYTASIA</sequence>
<organism evidence="1 2">
    <name type="scientific">Tetraparma gracilis</name>
    <dbReference type="NCBI Taxonomy" id="2962635"/>
    <lineage>
        <taxon>Eukaryota</taxon>
        <taxon>Sar</taxon>
        <taxon>Stramenopiles</taxon>
        <taxon>Ochrophyta</taxon>
        <taxon>Bolidophyceae</taxon>
        <taxon>Parmales</taxon>
        <taxon>Triparmaceae</taxon>
        <taxon>Tetraparma</taxon>
    </lineage>
</organism>
<name>A0ABQ6MRN6_9STRA</name>
<reference evidence="1 2" key="1">
    <citation type="journal article" date="2023" name="Commun. Biol.">
        <title>Genome analysis of Parmales, the sister group of diatoms, reveals the evolutionary specialization of diatoms from phago-mixotrophs to photoautotrophs.</title>
        <authorList>
            <person name="Ban H."/>
            <person name="Sato S."/>
            <person name="Yoshikawa S."/>
            <person name="Yamada K."/>
            <person name="Nakamura Y."/>
            <person name="Ichinomiya M."/>
            <person name="Sato N."/>
            <person name="Blanc-Mathieu R."/>
            <person name="Endo H."/>
            <person name="Kuwata A."/>
            <person name="Ogata H."/>
        </authorList>
    </citation>
    <scope>NUCLEOTIDE SEQUENCE [LARGE SCALE GENOMIC DNA]</scope>
</reference>
<protein>
    <submittedName>
        <fullName evidence="1">Uncharacterized protein</fullName>
    </submittedName>
</protein>
<keyword evidence="2" id="KW-1185">Reference proteome</keyword>